<dbReference type="InterPro" id="IPR000210">
    <property type="entry name" value="BTB/POZ_dom"/>
</dbReference>
<dbReference type="AlphaFoldDB" id="A0ABC8TCC9"/>
<dbReference type="InterPro" id="IPR011333">
    <property type="entry name" value="SKP1/BTB/POZ_sf"/>
</dbReference>
<dbReference type="PROSITE" id="PS51649">
    <property type="entry name" value="NPH3"/>
    <property type="match status" value="1"/>
</dbReference>
<evidence type="ECO:0000256" key="2">
    <source>
        <dbReference type="ARBA" id="ARBA00022786"/>
    </source>
</evidence>
<dbReference type="InterPro" id="IPR027356">
    <property type="entry name" value="NPH3_dom"/>
</dbReference>
<feature type="domain" description="BTB" evidence="4">
    <location>
        <begin position="7"/>
        <end position="75"/>
    </location>
</feature>
<dbReference type="Pfam" id="PF00651">
    <property type="entry name" value="BTB"/>
    <property type="match status" value="1"/>
</dbReference>
<gene>
    <name evidence="6" type="ORF">ILEXP_LOCUS36314</name>
</gene>
<comment type="caution">
    <text evidence="6">The sequence shown here is derived from an EMBL/GenBank/DDBJ whole genome shotgun (WGS) entry which is preliminary data.</text>
</comment>
<evidence type="ECO:0000313" key="7">
    <source>
        <dbReference type="Proteomes" id="UP001642360"/>
    </source>
</evidence>
<protein>
    <recommendedName>
        <fullName evidence="8">BTB/POZ domain-containing protein</fullName>
    </recommendedName>
</protein>
<evidence type="ECO:0000259" key="4">
    <source>
        <dbReference type="PROSITE" id="PS50097"/>
    </source>
</evidence>
<dbReference type="Gene3D" id="3.30.710.10">
    <property type="entry name" value="Potassium Channel Kv1.1, Chain A"/>
    <property type="match status" value="1"/>
</dbReference>
<dbReference type="EMBL" id="CAUOFW020004739">
    <property type="protein sequence ID" value="CAK9167061.1"/>
    <property type="molecule type" value="Genomic_DNA"/>
</dbReference>
<proteinExistence type="inferred from homology"/>
<name>A0ABC8TCC9_9AQUA</name>
<comment type="similarity">
    <text evidence="3">Belongs to the NPH3 family.</text>
</comment>
<dbReference type="PROSITE" id="PS50097">
    <property type="entry name" value="BTB"/>
    <property type="match status" value="1"/>
</dbReference>
<dbReference type="InterPro" id="IPR043454">
    <property type="entry name" value="NPH3/RPT2-like"/>
</dbReference>
<keyword evidence="2" id="KW-0833">Ubl conjugation pathway</keyword>
<dbReference type="PANTHER" id="PTHR32370">
    <property type="entry name" value="OS12G0117600 PROTEIN"/>
    <property type="match status" value="1"/>
</dbReference>
<feature type="domain" description="NPH3" evidence="5">
    <location>
        <begin position="180"/>
        <end position="278"/>
    </location>
</feature>
<comment type="pathway">
    <text evidence="1">Protein modification; protein ubiquitination.</text>
</comment>
<keyword evidence="7" id="KW-1185">Reference proteome</keyword>
<dbReference type="SUPFAM" id="SSF54695">
    <property type="entry name" value="POZ domain"/>
    <property type="match status" value="1"/>
</dbReference>
<accession>A0ABC8TCC9</accession>
<evidence type="ECO:0008006" key="8">
    <source>
        <dbReference type="Google" id="ProtNLM"/>
    </source>
</evidence>
<evidence type="ECO:0000259" key="5">
    <source>
        <dbReference type="PROSITE" id="PS51649"/>
    </source>
</evidence>
<organism evidence="6 7">
    <name type="scientific">Ilex paraguariensis</name>
    <name type="common">yerba mate</name>
    <dbReference type="NCBI Taxonomy" id="185542"/>
    <lineage>
        <taxon>Eukaryota</taxon>
        <taxon>Viridiplantae</taxon>
        <taxon>Streptophyta</taxon>
        <taxon>Embryophyta</taxon>
        <taxon>Tracheophyta</taxon>
        <taxon>Spermatophyta</taxon>
        <taxon>Magnoliopsida</taxon>
        <taxon>eudicotyledons</taxon>
        <taxon>Gunneridae</taxon>
        <taxon>Pentapetalae</taxon>
        <taxon>asterids</taxon>
        <taxon>campanulids</taxon>
        <taxon>Aquifoliales</taxon>
        <taxon>Aquifoliaceae</taxon>
        <taxon>Ilex</taxon>
    </lineage>
</organism>
<reference evidence="6 7" key="1">
    <citation type="submission" date="2024-02" db="EMBL/GenBank/DDBJ databases">
        <authorList>
            <person name="Vignale AGUSTIN F."/>
            <person name="Sosa J E."/>
            <person name="Modenutti C."/>
        </authorList>
    </citation>
    <scope>NUCLEOTIDE SEQUENCE [LARGE SCALE GENOMIC DNA]</scope>
</reference>
<evidence type="ECO:0000313" key="6">
    <source>
        <dbReference type="EMBL" id="CAK9167061.1"/>
    </source>
</evidence>
<dbReference type="Pfam" id="PF03000">
    <property type="entry name" value="NPH3"/>
    <property type="match status" value="1"/>
</dbReference>
<dbReference type="Proteomes" id="UP001642360">
    <property type="component" value="Unassembled WGS sequence"/>
</dbReference>
<sequence>IFRDVPSDITIEVDGVTFALHKFPLVSRSGRIRKLVAEHRDSDISRIELLSLPGGAESFELAAKFCYGVNFEIISANVAQLCCVSDYLEMNEEYSKENLGSRAEEYLDSIVCKNLEMCVEVLQHCENLIPLADELKIVGRCIDAIASKACVEQIASSFSRLEYSSSGRLHMNRQAKCGRDWWIEDLSVLRIDLYQLVITAMKCRGVRPESIGASLVNYAQKELTKKSSLWNQSSQPKVDLVSGSSGHERLVVETIVSLLPVEKFTVPINFLLGCCEAL</sequence>
<evidence type="ECO:0000256" key="3">
    <source>
        <dbReference type="PROSITE-ProRule" id="PRU00982"/>
    </source>
</evidence>
<evidence type="ECO:0000256" key="1">
    <source>
        <dbReference type="ARBA" id="ARBA00004906"/>
    </source>
</evidence>
<feature type="non-terminal residue" evidence="6">
    <location>
        <position position="1"/>
    </location>
</feature>